<dbReference type="NCBIfam" id="TIGR00125">
    <property type="entry name" value="cyt_tran_rel"/>
    <property type="match status" value="1"/>
</dbReference>
<dbReference type="CDD" id="cd02165">
    <property type="entry name" value="NMNAT"/>
    <property type="match status" value="1"/>
</dbReference>
<dbReference type="RefSeq" id="WP_262396370.1">
    <property type="nucleotide sequence ID" value="NZ_JACRTC010000001.1"/>
</dbReference>
<keyword evidence="5 10" id="KW-0548">Nucleotidyltransferase</keyword>
<evidence type="ECO:0000256" key="6">
    <source>
        <dbReference type="ARBA" id="ARBA00022741"/>
    </source>
</evidence>
<comment type="pathway">
    <text evidence="2 10">Cofactor biosynthesis; NAD(+) biosynthesis; deamido-NAD(+) from nicotinate D-ribonucleotide: step 1/1.</text>
</comment>
<dbReference type="InterPro" id="IPR005248">
    <property type="entry name" value="NadD/NMNAT"/>
</dbReference>
<dbReference type="GO" id="GO:0005524">
    <property type="term" value="F:ATP binding"/>
    <property type="evidence" value="ECO:0007669"/>
    <property type="project" value="UniProtKB-KW"/>
</dbReference>
<feature type="domain" description="Cytidyltransferase-like" evidence="11">
    <location>
        <begin position="6"/>
        <end position="173"/>
    </location>
</feature>
<name>A0A926ECJ4_9FIRM</name>
<evidence type="ECO:0000256" key="1">
    <source>
        <dbReference type="ARBA" id="ARBA00002324"/>
    </source>
</evidence>
<dbReference type="EMBL" id="JACRTC010000001">
    <property type="protein sequence ID" value="MBC8569262.1"/>
    <property type="molecule type" value="Genomic_DNA"/>
</dbReference>
<dbReference type="Proteomes" id="UP000660861">
    <property type="component" value="Unassembled WGS sequence"/>
</dbReference>
<comment type="function">
    <text evidence="1 10">Catalyzes the reversible adenylation of nicotinate mononucleotide (NaMN) to nicotinic acid adenine dinucleotide (NaAD).</text>
</comment>
<dbReference type="InterPro" id="IPR014729">
    <property type="entry name" value="Rossmann-like_a/b/a_fold"/>
</dbReference>
<keyword evidence="8 10" id="KW-0520">NAD</keyword>
<sequence length="206" mass="23480">MRKIGIFGGTFNPIHRGHIHIARAFFEHLHLDSVLIIPTQVPVHKAPQGLISGEERLEMCRIAARNDPHFFVSAIEVERKEKSYTYLTIQRLRERYPDAALYLIMGSDMFLSFTTWYRYRDILQEATLCAAARKNRQQEELAACARRLREEGGRCVVLDLNVVDISSTELRARIQAGDDVSGYLDGAVEDYIRERGLYGHGAQSGK</sequence>
<dbReference type="AlphaFoldDB" id="A0A926ECJ4"/>
<proteinExistence type="inferred from homology"/>
<evidence type="ECO:0000256" key="5">
    <source>
        <dbReference type="ARBA" id="ARBA00022695"/>
    </source>
</evidence>
<evidence type="ECO:0000259" key="11">
    <source>
        <dbReference type="Pfam" id="PF01467"/>
    </source>
</evidence>
<dbReference type="NCBIfam" id="NF000840">
    <property type="entry name" value="PRK00071.1-3"/>
    <property type="match status" value="1"/>
</dbReference>
<dbReference type="Pfam" id="PF01467">
    <property type="entry name" value="CTP_transf_like"/>
    <property type="match status" value="1"/>
</dbReference>
<dbReference type="GO" id="GO:0009435">
    <property type="term" value="P:NAD+ biosynthetic process"/>
    <property type="evidence" value="ECO:0007669"/>
    <property type="project" value="UniProtKB-UniRule"/>
</dbReference>
<comment type="similarity">
    <text evidence="10">Belongs to the NadD family.</text>
</comment>
<evidence type="ECO:0000256" key="3">
    <source>
        <dbReference type="ARBA" id="ARBA00022642"/>
    </source>
</evidence>
<evidence type="ECO:0000256" key="9">
    <source>
        <dbReference type="ARBA" id="ARBA00048721"/>
    </source>
</evidence>
<dbReference type="GO" id="GO:0004515">
    <property type="term" value="F:nicotinate-nucleotide adenylyltransferase activity"/>
    <property type="evidence" value="ECO:0007669"/>
    <property type="project" value="UniProtKB-UniRule"/>
</dbReference>
<gene>
    <name evidence="10 12" type="primary">nadD</name>
    <name evidence="12" type="ORF">H8709_00260</name>
</gene>
<keyword evidence="4 10" id="KW-0808">Transferase</keyword>
<dbReference type="InterPro" id="IPR004821">
    <property type="entry name" value="Cyt_trans-like"/>
</dbReference>
<keyword evidence="7 10" id="KW-0067">ATP-binding</keyword>
<comment type="caution">
    <text evidence="12">The sequence shown here is derived from an EMBL/GenBank/DDBJ whole genome shotgun (WGS) entry which is preliminary data.</text>
</comment>
<dbReference type="SUPFAM" id="SSF52374">
    <property type="entry name" value="Nucleotidylyl transferase"/>
    <property type="match status" value="1"/>
</dbReference>
<dbReference type="HAMAP" id="MF_00244">
    <property type="entry name" value="NaMN_adenylyltr"/>
    <property type="match status" value="1"/>
</dbReference>
<protein>
    <recommendedName>
        <fullName evidence="10">Probable nicotinate-nucleotide adenylyltransferase</fullName>
        <ecNumber evidence="10">2.7.7.18</ecNumber>
    </recommendedName>
    <alternativeName>
        <fullName evidence="10">Deamido-NAD(+) diphosphorylase</fullName>
    </alternativeName>
    <alternativeName>
        <fullName evidence="10">Deamido-NAD(+) pyrophosphorylase</fullName>
    </alternativeName>
    <alternativeName>
        <fullName evidence="10">Nicotinate mononucleotide adenylyltransferase</fullName>
        <shortName evidence="10">NaMN adenylyltransferase</shortName>
    </alternativeName>
</protein>
<dbReference type="EC" id="2.7.7.18" evidence="10"/>
<keyword evidence="6 10" id="KW-0547">Nucleotide-binding</keyword>
<comment type="catalytic activity">
    <reaction evidence="9 10">
        <text>nicotinate beta-D-ribonucleotide + ATP + H(+) = deamido-NAD(+) + diphosphate</text>
        <dbReference type="Rhea" id="RHEA:22860"/>
        <dbReference type="ChEBI" id="CHEBI:15378"/>
        <dbReference type="ChEBI" id="CHEBI:30616"/>
        <dbReference type="ChEBI" id="CHEBI:33019"/>
        <dbReference type="ChEBI" id="CHEBI:57502"/>
        <dbReference type="ChEBI" id="CHEBI:58437"/>
        <dbReference type="EC" id="2.7.7.18"/>
    </reaction>
</comment>
<evidence type="ECO:0000256" key="8">
    <source>
        <dbReference type="ARBA" id="ARBA00023027"/>
    </source>
</evidence>
<evidence type="ECO:0000313" key="12">
    <source>
        <dbReference type="EMBL" id="MBC8569262.1"/>
    </source>
</evidence>
<evidence type="ECO:0000256" key="2">
    <source>
        <dbReference type="ARBA" id="ARBA00005019"/>
    </source>
</evidence>
<keyword evidence="3 10" id="KW-0662">Pyridine nucleotide biosynthesis</keyword>
<evidence type="ECO:0000313" key="13">
    <source>
        <dbReference type="Proteomes" id="UP000660861"/>
    </source>
</evidence>
<keyword evidence="13" id="KW-1185">Reference proteome</keyword>
<reference evidence="12" key="1">
    <citation type="submission" date="2020-08" db="EMBL/GenBank/DDBJ databases">
        <title>Genome public.</title>
        <authorList>
            <person name="Liu C."/>
            <person name="Sun Q."/>
        </authorList>
    </citation>
    <scope>NUCLEOTIDE SEQUENCE</scope>
    <source>
        <strain evidence="12">NSJ-54</strain>
    </source>
</reference>
<dbReference type="NCBIfam" id="TIGR00482">
    <property type="entry name" value="nicotinate (nicotinamide) nucleotide adenylyltransferase"/>
    <property type="match status" value="1"/>
</dbReference>
<evidence type="ECO:0000256" key="10">
    <source>
        <dbReference type="HAMAP-Rule" id="MF_00244"/>
    </source>
</evidence>
<dbReference type="PANTHER" id="PTHR39321">
    <property type="entry name" value="NICOTINATE-NUCLEOTIDE ADENYLYLTRANSFERASE-RELATED"/>
    <property type="match status" value="1"/>
</dbReference>
<dbReference type="PANTHER" id="PTHR39321:SF3">
    <property type="entry name" value="PHOSPHOPANTETHEINE ADENYLYLTRANSFERASE"/>
    <property type="match status" value="1"/>
</dbReference>
<accession>A0A926ECJ4</accession>
<organism evidence="12 13">
    <name type="scientific">Zongyangia hominis</name>
    <dbReference type="NCBI Taxonomy" id="2763677"/>
    <lineage>
        <taxon>Bacteria</taxon>
        <taxon>Bacillati</taxon>
        <taxon>Bacillota</taxon>
        <taxon>Clostridia</taxon>
        <taxon>Eubacteriales</taxon>
        <taxon>Oscillospiraceae</taxon>
        <taxon>Zongyangia</taxon>
    </lineage>
</organism>
<dbReference type="Gene3D" id="3.40.50.620">
    <property type="entry name" value="HUPs"/>
    <property type="match status" value="1"/>
</dbReference>
<evidence type="ECO:0000256" key="4">
    <source>
        <dbReference type="ARBA" id="ARBA00022679"/>
    </source>
</evidence>
<evidence type="ECO:0000256" key="7">
    <source>
        <dbReference type="ARBA" id="ARBA00022840"/>
    </source>
</evidence>